<keyword evidence="6 9" id="KW-0418">Kinase</keyword>
<dbReference type="EMBL" id="BDFD01000003">
    <property type="protein sequence ID" value="GAV19661.1"/>
    <property type="molecule type" value="Genomic_DNA"/>
</dbReference>
<feature type="binding site" evidence="9">
    <location>
        <position position="36"/>
    </location>
    <ligand>
        <name>Mg(2+)</name>
        <dbReference type="ChEBI" id="CHEBI:18420"/>
    </ligand>
</feature>
<feature type="binding site" evidence="9">
    <location>
        <position position="409"/>
    </location>
    <ligand>
        <name>Mg(2+)</name>
        <dbReference type="ChEBI" id="CHEBI:18420"/>
    </ligand>
</feature>
<feature type="binding site" evidence="9">
    <location>
        <begin position="306"/>
        <end position="308"/>
    </location>
    <ligand>
        <name>ATP</name>
        <dbReference type="ChEBI" id="CHEBI:30616"/>
    </ligand>
</feature>
<dbReference type="PROSITE" id="PS01076">
    <property type="entry name" value="ACETATE_KINASE_2"/>
    <property type="match status" value="1"/>
</dbReference>
<dbReference type="PRINTS" id="PR00471">
    <property type="entry name" value="ACETATEKNASE"/>
</dbReference>
<evidence type="ECO:0000256" key="10">
    <source>
        <dbReference type="RuleBase" id="RU003835"/>
    </source>
</evidence>
<dbReference type="Gene3D" id="3.30.420.40">
    <property type="match status" value="2"/>
</dbReference>
<feature type="active site" description="Proton donor/acceptor" evidence="9">
    <location>
        <position position="171"/>
    </location>
</feature>
<keyword evidence="3 9" id="KW-0808">Transferase</keyword>
<comment type="function">
    <text evidence="9">Catalyzes the formation of acetyl phosphate from acetate and ATP. Can also catalyze the reverse reaction.</text>
</comment>
<dbReference type="GO" id="GO:0006085">
    <property type="term" value="P:acetyl-CoA biosynthetic process"/>
    <property type="evidence" value="ECO:0007669"/>
    <property type="project" value="UniProtKB-UniRule"/>
</dbReference>
<comment type="cofactor">
    <cofactor evidence="9">
        <name>Mg(2+)</name>
        <dbReference type="ChEBI" id="CHEBI:18420"/>
    </cofactor>
    <cofactor evidence="9">
        <name>Mn(2+)</name>
        <dbReference type="ChEBI" id="CHEBI:29035"/>
    </cofactor>
    <text evidence="9">Mg(2+). Can also accept Mn(2+).</text>
</comment>
<keyword evidence="8 9" id="KW-0460">Magnesium</keyword>
<sequence>MNGSRLWLISKAHSPSDTTYRSGLSALAEKMILIINTGSSSIKMALIDMPSEKLLAEGMAERLGEAGASVSWTVADTTQSFDISGAEHLAAMQQMLDSLFLKVNKQQITAVGHRVVHGGERFVAPVRLDHAAMAEIESLSHLAPLHNPSNLLGIRVLMEHLPAIPHVAVFDTAFHHAMPPHASLYAVPYHWYSEYGVRRYGFHGTSHHYVGQQAAGLLGREFDDCRLLTAHLGNGCSAAAIAGGVSVDTTMGMTPLEGLVMGTRSGDVDPGLHDFIARQRDDSLATITDALNRQSGLLGISGLSNDMRTLLEAADAGHERARLAVDLFCYRLAKSLASLAVALGHIDAIVFTGGIGEHAEAVRAKTVQQLAFLGAELDGLKNSLHGSQSHGFISADDANVSVLVVATDEEKMIARYVCDVLD</sequence>
<dbReference type="GO" id="GO:0000287">
    <property type="term" value="F:magnesium ion binding"/>
    <property type="evidence" value="ECO:0007669"/>
    <property type="project" value="UniProtKB-UniRule"/>
</dbReference>
<dbReference type="STRING" id="1921010.MMIC_P0612"/>
<comment type="subcellular location">
    <subcellularLocation>
        <location evidence="9">Cytoplasm</location>
    </subcellularLocation>
</comment>
<dbReference type="GO" id="GO:0006083">
    <property type="term" value="P:acetate metabolic process"/>
    <property type="evidence" value="ECO:0007669"/>
    <property type="project" value="TreeGrafter"/>
</dbReference>
<feature type="binding site" evidence="9">
    <location>
        <begin position="231"/>
        <end position="235"/>
    </location>
    <ligand>
        <name>ATP</name>
        <dbReference type="ChEBI" id="CHEBI:30616"/>
    </ligand>
</feature>
<evidence type="ECO:0000256" key="8">
    <source>
        <dbReference type="ARBA" id="ARBA00022842"/>
    </source>
</evidence>
<dbReference type="GO" id="GO:0008776">
    <property type="term" value="F:acetate kinase activity"/>
    <property type="evidence" value="ECO:0007669"/>
    <property type="project" value="UniProtKB-UniRule"/>
</dbReference>
<evidence type="ECO:0000256" key="2">
    <source>
        <dbReference type="ARBA" id="ARBA00022490"/>
    </source>
</evidence>
<evidence type="ECO:0000256" key="5">
    <source>
        <dbReference type="ARBA" id="ARBA00022741"/>
    </source>
</evidence>
<feature type="site" description="Transition state stabilizer" evidence="9">
    <location>
        <position position="264"/>
    </location>
</feature>
<evidence type="ECO:0000313" key="11">
    <source>
        <dbReference type="EMBL" id="GAV19661.1"/>
    </source>
</evidence>
<dbReference type="NCBIfam" id="TIGR00016">
    <property type="entry name" value="ackA"/>
    <property type="match status" value="1"/>
</dbReference>
<feature type="site" description="Transition state stabilizer" evidence="9">
    <location>
        <position position="203"/>
    </location>
</feature>
<comment type="catalytic activity">
    <reaction evidence="9">
        <text>acetate + ATP = acetyl phosphate + ADP</text>
        <dbReference type="Rhea" id="RHEA:11352"/>
        <dbReference type="ChEBI" id="CHEBI:22191"/>
        <dbReference type="ChEBI" id="CHEBI:30089"/>
        <dbReference type="ChEBI" id="CHEBI:30616"/>
        <dbReference type="ChEBI" id="CHEBI:456216"/>
        <dbReference type="EC" id="2.7.2.1"/>
    </reaction>
</comment>
<evidence type="ECO:0000256" key="6">
    <source>
        <dbReference type="ARBA" id="ARBA00022777"/>
    </source>
</evidence>
<feature type="binding site" evidence="9">
    <location>
        <position position="43"/>
    </location>
    <ligand>
        <name>ATP</name>
        <dbReference type="ChEBI" id="CHEBI:30616"/>
    </ligand>
</feature>
<keyword evidence="7 9" id="KW-0067">ATP-binding</keyword>
<dbReference type="EC" id="2.7.2.1" evidence="9"/>
<dbReference type="InterPro" id="IPR004372">
    <property type="entry name" value="Ac/propionate_kinase"/>
</dbReference>
<comment type="caution">
    <text evidence="11">The sequence shown here is derived from an EMBL/GenBank/DDBJ whole genome shotgun (WGS) entry which is preliminary data.</text>
</comment>
<keyword evidence="5 9" id="KW-0547">Nucleotide-binding</keyword>
<protein>
    <recommendedName>
        <fullName evidence="9">Acetate kinase</fullName>
        <ecNumber evidence="9">2.7.2.1</ecNumber>
    </recommendedName>
    <alternativeName>
        <fullName evidence="9">Acetokinase</fullName>
    </alternativeName>
</protein>
<dbReference type="PIRSF" id="PIRSF000722">
    <property type="entry name" value="Acetate_prop_kin"/>
    <property type="match status" value="1"/>
</dbReference>
<comment type="similarity">
    <text evidence="1 9 10">Belongs to the acetokinase family.</text>
</comment>
<dbReference type="InterPro" id="IPR023865">
    <property type="entry name" value="Aliphatic_acid_kinase_CS"/>
</dbReference>
<dbReference type="PROSITE" id="PS01075">
    <property type="entry name" value="ACETATE_KINASE_1"/>
    <property type="match status" value="1"/>
</dbReference>
<dbReference type="AlphaFoldDB" id="A0A1L8CL79"/>
<feature type="binding site" evidence="9">
    <location>
        <begin position="354"/>
        <end position="358"/>
    </location>
    <ligand>
        <name>ATP</name>
        <dbReference type="ChEBI" id="CHEBI:30616"/>
    </ligand>
</feature>
<evidence type="ECO:0000313" key="12">
    <source>
        <dbReference type="Proteomes" id="UP000231632"/>
    </source>
</evidence>
<dbReference type="PANTHER" id="PTHR21060">
    <property type="entry name" value="ACETATE KINASE"/>
    <property type="match status" value="1"/>
</dbReference>
<dbReference type="GO" id="GO:0005524">
    <property type="term" value="F:ATP binding"/>
    <property type="evidence" value="ECO:0007669"/>
    <property type="project" value="UniProtKB-KW"/>
</dbReference>
<dbReference type="HAMAP" id="MF_00020">
    <property type="entry name" value="Acetate_kinase"/>
    <property type="match status" value="1"/>
</dbReference>
<comment type="pathway">
    <text evidence="9">Metabolic intermediate biosynthesis; acetyl-CoA biosynthesis; acetyl-CoA from acetate: step 1/2.</text>
</comment>
<evidence type="ECO:0000256" key="9">
    <source>
        <dbReference type="HAMAP-Rule" id="MF_00020"/>
    </source>
</evidence>
<evidence type="ECO:0000256" key="1">
    <source>
        <dbReference type="ARBA" id="ARBA00008748"/>
    </source>
</evidence>
<keyword evidence="12" id="KW-1185">Reference proteome</keyword>
<keyword evidence="2 9" id="KW-0963">Cytoplasm</keyword>
<dbReference type="SUPFAM" id="SSF53067">
    <property type="entry name" value="Actin-like ATPase domain"/>
    <property type="match status" value="2"/>
</dbReference>
<dbReference type="PANTHER" id="PTHR21060:SF21">
    <property type="entry name" value="ACETATE KINASE"/>
    <property type="match status" value="1"/>
</dbReference>
<evidence type="ECO:0000256" key="4">
    <source>
        <dbReference type="ARBA" id="ARBA00022723"/>
    </source>
</evidence>
<gene>
    <name evidence="9" type="primary">ackA</name>
    <name evidence="11" type="ORF">MMIC_P0612</name>
</gene>
<dbReference type="InterPro" id="IPR000890">
    <property type="entry name" value="Aliphatic_acid_kin_short-chain"/>
</dbReference>
<evidence type="ECO:0000256" key="3">
    <source>
        <dbReference type="ARBA" id="ARBA00022679"/>
    </source>
</evidence>
<dbReference type="InterPro" id="IPR043129">
    <property type="entry name" value="ATPase_NBD"/>
</dbReference>
<comment type="subunit">
    <text evidence="9">Homodimer.</text>
</comment>
<dbReference type="UniPathway" id="UPA00340">
    <property type="reaction ID" value="UER00458"/>
</dbReference>
<evidence type="ECO:0000256" key="7">
    <source>
        <dbReference type="ARBA" id="ARBA00022840"/>
    </source>
</evidence>
<dbReference type="GO" id="GO:0005829">
    <property type="term" value="C:cytosol"/>
    <property type="evidence" value="ECO:0007669"/>
    <property type="project" value="TreeGrafter"/>
</dbReference>
<name>A0A1L8CL79_9PROT</name>
<reference evidence="11 12" key="1">
    <citation type="journal article" date="2017" name="Arch. Microbiol.">
        <title>Mariprofundus micogutta sp. nov., a novel iron-oxidizing zetaproteobacterium isolated from a deep-sea hydrothermal field at the Bayonnaise knoll of the Izu-Ogasawara arc, and a description of Mariprofundales ord. nov. and Zetaproteobacteria classis nov.</title>
        <authorList>
            <person name="Makita H."/>
            <person name="Tanaka E."/>
            <person name="Mitsunobu S."/>
            <person name="Miyazaki M."/>
            <person name="Nunoura T."/>
            <person name="Uematsu K."/>
            <person name="Takaki Y."/>
            <person name="Nishi S."/>
            <person name="Shimamura S."/>
            <person name="Takai K."/>
        </authorList>
    </citation>
    <scope>NUCLEOTIDE SEQUENCE [LARGE SCALE GENOMIC DNA]</scope>
    <source>
        <strain evidence="11 12">ET2</strain>
    </source>
</reference>
<dbReference type="CDD" id="cd24010">
    <property type="entry name" value="ASKHA_NBD_AcK_PK"/>
    <property type="match status" value="1"/>
</dbReference>
<organism evidence="11 12">
    <name type="scientific">Mariprofundus micogutta</name>
    <dbReference type="NCBI Taxonomy" id="1921010"/>
    <lineage>
        <taxon>Bacteria</taxon>
        <taxon>Pseudomonadati</taxon>
        <taxon>Pseudomonadota</taxon>
        <taxon>Candidatius Mariprofundia</taxon>
        <taxon>Mariprofundales</taxon>
        <taxon>Mariprofundaceae</taxon>
        <taxon>Mariprofundus</taxon>
    </lineage>
</organism>
<keyword evidence="4 9" id="KW-0479">Metal-binding</keyword>
<accession>A0A1L8CL79</accession>
<feature type="binding site" evidence="9">
    <location>
        <position position="114"/>
    </location>
    <ligand>
        <name>substrate</name>
    </ligand>
</feature>
<dbReference type="Proteomes" id="UP000231632">
    <property type="component" value="Unassembled WGS sequence"/>
</dbReference>
<dbReference type="Pfam" id="PF00871">
    <property type="entry name" value="Acetate_kinase"/>
    <property type="match status" value="1"/>
</dbReference>
<proteinExistence type="inferred from homology"/>